<evidence type="ECO:0000256" key="1">
    <source>
        <dbReference type="ARBA" id="ARBA00004442"/>
    </source>
</evidence>
<feature type="domain" description="RagB/SusD" evidence="6">
    <location>
        <begin position="263"/>
        <end position="514"/>
    </location>
</feature>
<evidence type="ECO:0000259" key="6">
    <source>
        <dbReference type="Pfam" id="PF07980"/>
    </source>
</evidence>
<dbReference type="RefSeq" id="WP_081204601.1">
    <property type="nucleotide sequence ID" value="NZ_FOCZ01000003.1"/>
</dbReference>
<dbReference type="CDD" id="cd08977">
    <property type="entry name" value="SusD"/>
    <property type="match status" value="1"/>
</dbReference>
<evidence type="ECO:0000313" key="8">
    <source>
        <dbReference type="EMBL" id="OQP40096.1"/>
    </source>
</evidence>
<keyword evidence="4" id="KW-0472">Membrane</keyword>
<evidence type="ECO:0000259" key="7">
    <source>
        <dbReference type="Pfam" id="PF14322"/>
    </source>
</evidence>
<evidence type="ECO:0000256" key="2">
    <source>
        <dbReference type="ARBA" id="ARBA00006275"/>
    </source>
</evidence>
<keyword evidence="9" id="KW-1185">Reference proteome</keyword>
<accession>A0A1V9E1V5</accession>
<evidence type="ECO:0000256" key="5">
    <source>
        <dbReference type="ARBA" id="ARBA00023237"/>
    </source>
</evidence>
<proteinExistence type="inferred from homology"/>
<dbReference type="SUPFAM" id="SSF48452">
    <property type="entry name" value="TPR-like"/>
    <property type="match status" value="1"/>
</dbReference>
<dbReference type="InterPro" id="IPR033985">
    <property type="entry name" value="SusD-like_N"/>
</dbReference>
<dbReference type="AlphaFoldDB" id="A0A1V9E1V5"/>
<organism evidence="8 9">
    <name type="scientific">Niastella yeongjuensis</name>
    <dbReference type="NCBI Taxonomy" id="354355"/>
    <lineage>
        <taxon>Bacteria</taxon>
        <taxon>Pseudomonadati</taxon>
        <taxon>Bacteroidota</taxon>
        <taxon>Chitinophagia</taxon>
        <taxon>Chitinophagales</taxon>
        <taxon>Chitinophagaceae</taxon>
        <taxon>Niastella</taxon>
    </lineage>
</organism>
<dbReference type="Gene3D" id="1.25.40.390">
    <property type="match status" value="1"/>
</dbReference>
<dbReference type="Pfam" id="PF07980">
    <property type="entry name" value="SusD_RagB"/>
    <property type="match status" value="1"/>
</dbReference>
<dbReference type="STRING" id="354355.SAMN05660816_02169"/>
<dbReference type="GO" id="GO:0009279">
    <property type="term" value="C:cell outer membrane"/>
    <property type="evidence" value="ECO:0007669"/>
    <property type="project" value="UniProtKB-SubCell"/>
</dbReference>
<dbReference type="InterPro" id="IPR011990">
    <property type="entry name" value="TPR-like_helical_dom_sf"/>
</dbReference>
<sequence>MKPKHILRYSIGAVLILAVTIIACEKQLNKTNPSYPTLDTYFRNTDELLKGTNSIYSIFHSGSLIGREWFFIHDLRSDDMASGGGQLEVPRAQILNGSTTPDNSVMNLVWNGLYTVIHRSNTVLKYAPTVTGNMALRDRNVGEAKFFRAWALFELVSMWGPVPMYMDPVTASTQFQSRATEAALYDQIIKDFTDAVAALPTVYADEDRGRVTKGAAYAMLGRVQMQKGDYAAAKTALLAVKNLGYTINIPYGDNFLEETEFNKESIWEAVYFENKPNQFNWGGEAGPIGDDPSQPQGTVRNQEYSPIAWRNLIPSNHYLNEFENTATGATKTDPRFAMSVYQSGDTYNNGASVLTDDDQNGNSSVLNGVTKKISWRKFTIIYKHGKGGDRAGGGNNQRIIRYAEVLLMLAECENELNNPAAAVDYLNQVRDRPGVNMPHYPTDQFPTGSKAEIVKAIMHEKTVELGGEEIRNRDILRWRKKGYFTTDPLSYFKAGRDELLPITQQEIDNNPQLASGGINKQNGGY</sequence>
<protein>
    <submittedName>
        <fullName evidence="8">Carbohydrate-binding protein SusD</fullName>
    </submittedName>
</protein>
<gene>
    <name evidence="8" type="ORF">A4H97_17120</name>
</gene>
<comment type="subcellular location">
    <subcellularLocation>
        <location evidence="1">Cell outer membrane</location>
    </subcellularLocation>
</comment>
<keyword evidence="3" id="KW-0732">Signal</keyword>
<evidence type="ECO:0000256" key="4">
    <source>
        <dbReference type="ARBA" id="ARBA00023136"/>
    </source>
</evidence>
<dbReference type="PROSITE" id="PS51257">
    <property type="entry name" value="PROKAR_LIPOPROTEIN"/>
    <property type="match status" value="1"/>
</dbReference>
<name>A0A1V9E1V5_9BACT</name>
<reference evidence="9" key="1">
    <citation type="submission" date="2016-04" db="EMBL/GenBank/DDBJ databases">
        <authorList>
            <person name="Chen L."/>
            <person name="Zhuang W."/>
            <person name="Wang G."/>
        </authorList>
    </citation>
    <scope>NUCLEOTIDE SEQUENCE [LARGE SCALE GENOMIC DNA]</scope>
    <source>
        <strain evidence="9">17621</strain>
    </source>
</reference>
<dbReference type="EMBL" id="LVXG01000078">
    <property type="protein sequence ID" value="OQP40096.1"/>
    <property type="molecule type" value="Genomic_DNA"/>
</dbReference>
<evidence type="ECO:0000313" key="9">
    <source>
        <dbReference type="Proteomes" id="UP000192610"/>
    </source>
</evidence>
<dbReference type="Proteomes" id="UP000192610">
    <property type="component" value="Unassembled WGS sequence"/>
</dbReference>
<keyword evidence="5" id="KW-0998">Cell outer membrane</keyword>
<dbReference type="Pfam" id="PF14322">
    <property type="entry name" value="SusD-like_3"/>
    <property type="match status" value="1"/>
</dbReference>
<comment type="similarity">
    <text evidence="2">Belongs to the SusD family.</text>
</comment>
<comment type="caution">
    <text evidence="8">The sequence shown here is derived from an EMBL/GenBank/DDBJ whole genome shotgun (WGS) entry which is preliminary data.</text>
</comment>
<feature type="domain" description="SusD-like N-terminal" evidence="7">
    <location>
        <begin position="93"/>
        <end position="223"/>
    </location>
</feature>
<evidence type="ECO:0000256" key="3">
    <source>
        <dbReference type="ARBA" id="ARBA00022729"/>
    </source>
</evidence>
<dbReference type="InterPro" id="IPR012944">
    <property type="entry name" value="SusD_RagB_dom"/>
</dbReference>
<dbReference type="OrthoDB" id="5694214at2"/>